<evidence type="ECO:0000313" key="1">
    <source>
        <dbReference type="EMBL" id="KAJ7519145.1"/>
    </source>
</evidence>
<gene>
    <name evidence="1" type="ORF">O6H91_20G024800</name>
</gene>
<dbReference type="EMBL" id="CM055111">
    <property type="protein sequence ID" value="KAJ7519145.1"/>
    <property type="molecule type" value="Genomic_DNA"/>
</dbReference>
<evidence type="ECO:0000313" key="2">
    <source>
        <dbReference type="Proteomes" id="UP001162992"/>
    </source>
</evidence>
<comment type="caution">
    <text evidence="1">The sequence shown here is derived from an EMBL/GenBank/DDBJ whole genome shotgun (WGS) entry which is preliminary data.</text>
</comment>
<dbReference type="Proteomes" id="UP001162992">
    <property type="component" value="Chromosome 20"/>
</dbReference>
<sequence>MAILKAAGLHSESAFAHSLMNGMPPAVLSSLFFQHSHNPCMFTFSVPSIGCCKLALVWRFNGSRGCGSQRPIVRGRWPSTVLHASADGSSKKLNGNGAALVEVTEGNIMEISGGNMQTAEQGSSIVARRLSVPLSGEIYDNKDDYVLEENINREADDGSLNDTNAIDEELSKANIHPKSMDIILASRAYEHAQKHLVQVSKTLDELSNSHTCKEKRPDLHADSQFSLQENIHEIKKLKLQMASLEEELDYKNETLQLVLKEAKCADEQLRTVLKEITLAEEKAYLQFETSESSEFTPLEQLLSKYMTQGDIQLELQETLANAENKASTLHSKVHHLHNQLVGWKMSLDLLEEEGKLSSQALQIAAQELNYARIFIVKLTSKVHQQVQELEMNKAETQAIEEELESTRKDLEVRLQLLSNAETEASSQKKLLLSLQEALKDEKEASTAALRSTAMQEKALQTAEKNISELLSEVANLKELLEEKEHHLTTMHEEAKRSANAMIIAAKNEDALVIADKKIKQLVAQVSAMQEEIRSRNLLLSEIKEDAVQTTEALKFATQIKQDLNLSKQREFELIQELESKTELVNELRQEITENERATLAEQALRYAEKEMNELNAEVEVLRKGVHARDEALKLMKDEIDRNIGVLSYAAENRESLQKMQLRIKELEADLRRRDALLKYKEKEQELGTKNSSPHIGSSDTDVQPPSAVLSSVSVEMPKARKRSQRSTQTSRKITPSQDSFS</sequence>
<accession>A0ACC2ANK0</accession>
<organism evidence="1 2">
    <name type="scientific">Diphasiastrum complanatum</name>
    <name type="common">Issler's clubmoss</name>
    <name type="synonym">Lycopodium complanatum</name>
    <dbReference type="NCBI Taxonomy" id="34168"/>
    <lineage>
        <taxon>Eukaryota</taxon>
        <taxon>Viridiplantae</taxon>
        <taxon>Streptophyta</taxon>
        <taxon>Embryophyta</taxon>
        <taxon>Tracheophyta</taxon>
        <taxon>Lycopodiopsida</taxon>
        <taxon>Lycopodiales</taxon>
        <taxon>Lycopodiaceae</taxon>
        <taxon>Lycopodioideae</taxon>
        <taxon>Diphasiastrum</taxon>
    </lineage>
</organism>
<proteinExistence type="predicted"/>
<keyword evidence="2" id="KW-1185">Reference proteome</keyword>
<protein>
    <submittedName>
        <fullName evidence="1">Uncharacterized protein</fullName>
    </submittedName>
</protein>
<reference evidence="2" key="1">
    <citation type="journal article" date="2024" name="Proc. Natl. Acad. Sci. U.S.A.">
        <title>Extraordinary preservation of gene collinearity over three hundred million years revealed in homosporous lycophytes.</title>
        <authorList>
            <person name="Li C."/>
            <person name="Wickell D."/>
            <person name="Kuo L.Y."/>
            <person name="Chen X."/>
            <person name="Nie B."/>
            <person name="Liao X."/>
            <person name="Peng D."/>
            <person name="Ji J."/>
            <person name="Jenkins J."/>
            <person name="Williams M."/>
            <person name="Shu S."/>
            <person name="Plott C."/>
            <person name="Barry K."/>
            <person name="Rajasekar S."/>
            <person name="Grimwood J."/>
            <person name="Han X."/>
            <person name="Sun S."/>
            <person name="Hou Z."/>
            <person name="He W."/>
            <person name="Dai G."/>
            <person name="Sun C."/>
            <person name="Schmutz J."/>
            <person name="Leebens-Mack J.H."/>
            <person name="Li F.W."/>
            <person name="Wang L."/>
        </authorList>
    </citation>
    <scope>NUCLEOTIDE SEQUENCE [LARGE SCALE GENOMIC DNA]</scope>
    <source>
        <strain evidence="2">cv. PW_Plant_1</strain>
    </source>
</reference>
<name>A0ACC2ANK0_DIPCM</name>